<comment type="caution">
    <text evidence="2">The sequence shown here is derived from an EMBL/GenBank/DDBJ whole genome shotgun (WGS) entry which is preliminary data.</text>
</comment>
<keyword evidence="1" id="KW-0732">Signal</keyword>
<reference evidence="2 3" key="1">
    <citation type="journal article" date="2021" name="Nat. Plants">
        <title>The Taxus genome provides insights into paclitaxel biosynthesis.</title>
        <authorList>
            <person name="Xiong X."/>
            <person name="Gou J."/>
            <person name="Liao Q."/>
            <person name="Li Y."/>
            <person name="Zhou Q."/>
            <person name="Bi G."/>
            <person name="Li C."/>
            <person name="Du R."/>
            <person name="Wang X."/>
            <person name="Sun T."/>
            <person name="Guo L."/>
            <person name="Liang H."/>
            <person name="Lu P."/>
            <person name="Wu Y."/>
            <person name="Zhang Z."/>
            <person name="Ro D.K."/>
            <person name="Shang Y."/>
            <person name="Huang S."/>
            <person name="Yan J."/>
        </authorList>
    </citation>
    <scope>NUCLEOTIDE SEQUENCE [LARGE SCALE GENOMIC DNA]</scope>
    <source>
        <strain evidence="2">Ta-2019</strain>
    </source>
</reference>
<evidence type="ECO:0000313" key="2">
    <source>
        <dbReference type="EMBL" id="KAH9324628.1"/>
    </source>
</evidence>
<evidence type="ECO:0008006" key="4">
    <source>
        <dbReference type="Google" id="ProtNLM"/>
    </source>
</evidence>
<dbReference type="SUPFAM" id="SSF103511">
    <property type="entry name" value="Chlorophyll a-b binding protein"/>
    <property type="match status" value="1"/>
</dbReference>
<keyword evidence="3" id="KW-1185">Reference proteome</keyword>
<feature type="signal peptide" evidence="1">
    <location>
        <begin position="1"/>
        <end position="24"/>
    </location>
</feature>
<proteinExistence type="predicted"/>
<feature type="non-terminal residue" evidence="2">
    <location>
        <position position="94"/>
    </location>
</feature>
<gene>
    <name evidence="2" type="ORF">KI387_004806</name>
</gene>
<accession>A0AA38GMH9</accession>
<feature type="non-terminal residue" evidence="2">
    <location>
        <position position="1"/>
    </location>
</feature>
<dbReference type="AlphaFoldDB" id="A0AA38GMH9"/>
<name>A0AA38GMH9_TAXCH</name>
<dbReference type="Proteomes" id="UP000824469">
    <property type="component" value="Unassembled WGS sequence"/>
</dbReference>
<feature type="chain" id="PRO_5041373669" description="Chlorophyll a-b binding protein, chloroplastic" evidence="1">
    <location>
        <begin position="25"/>
        <end position="94"/>
    </location>
</feature>
<protein>
    <recommendedName>
        <fullName evidence="4">Chlorophyll a-b binding protein, chloroplastic</fullName>
    </recommendedName>
</protein>
<evidence type="ECO:0000256" key="1">
    <source>
        <dbReference type="SAM" id="SignalP"/>
    </source>
</evidence>
<evidence type="ECO:0000313" key="3">
    <source>
        <dbReference type="Proteomes" id="UP000824469"/>
    </source>
</evidence>
<dbReference type="Gene3D" id="1.10.3460.10">
    <property type="entry name" value="Chlorophyll a/b binding protein domain"/>
    <property type="match status" value="1"/>
</dbReference>
<organism evidence="2 3">
    <name type="scientific">Taxus chinensis</name>
    <name type="common">Chinese yew</name>
    <name type="synonym">Taxus wallichiana var. chinensis</name>
    <dbReference type="NCBI Taxonomy" id="29808"/>
    <lineage>
        <taxon>Eukaryota</taxon>
        <taxon>Viridiplantae</taxon>
        <taxon>Streptophyta</taxon>
        <taxon>Embryophyta</taxon>
        <taxon>Tracheophyta</taxon>
        <taxon>Spermatophyta</taxon>
        <taxon>Pinopsida</taxon>
        <taxon>Pinidae</taxon>
        <taxon>Conifers II</taxon>
        <taxon>Cupressales</taxon>
        <taxon>Taxaceae</taxon>
        <taxon>Taxus</taxon>
    </lineage>
</organism>
<dbReference type="EMBL" id="JAHRHJ020000002">
    <property type="protein sequence ID" value="KAH9324628.1"/>
    <property type="molecule type" value="Genomic_DNA"/>
</dbReference>
<sequence>VLTMAIRIARFVFFSFSVRPTCSSFKWGNCWYYPQSKTFSTQNKEVLPITVRAKASSRKTWLPGLDPPPYLDGSLAGKYGFDPLELGNDPKILR</sequence>